<organism evidence="7 8">
    <name type="scientific">Acrobeloides nanus</name>
    <dbReference type="NCBI Taxonomy" id="290746"/>
    <lineage>
        <taxon>Eukaryota</taxon>
        <taxon>Metazoa</taxon>
        <taxon>Ecdysozoa</taxon>
        <taxon>Nematoda</taxon>
        <taxon>Chromadorea</taxon>
        <taxon>Rhabditida</taxon>
        <taxon>Tylenchina</taxon>
        <taxon>Cephalobomorpha</taxon>
        <taxon>Cephaloboidea</taxon>
        <taxon>Cephalobidae</taxon>
        <taxon>Acrobeloides</taxon>
    </lineage>
</organism>
<feature type="compositionally biased region" description="Polar residues" evidence="6">
    <location>
        <begin position="16"/>
        <end position="40"/>
    </location>
</feature>
<keyword evidence="7" id="KW-1185">Reference proteome</keyword>
<dbReference type="GO" id="GO:0005694">
    <property type="term" value="C:chromosome"/>
    <property type="evidence" value="ECO:0007669"/>
    <property type="project" value="UniProtKB-SubCell"/>
</dbReference>
<keyword evidence="4" id="KW-0158">Chromosome</keyword>
<dbReference type="WBParaSite" id="ACRNAN_scaffold10636.g25022.t1">
    <property type="protein sequence ID" value="ACRNAN_scaffold10636.g25022.t1"/>
    <property type="gene ID" value="ACRNAN_scaffold10636.g25022"/>
</dbReference>
<feature type="region of interest" description="Disordered" evidence="6">
    <location>
        <begin position="1"/>
        <end position="40"/>
    </location>
</feature>
<dbReference type="Pfam" id="PF10228">
    <property type="entry name" value="HPF1"/>
    <property type="match status" value="1"/>
</dbReference>
<dbReference type="Proteomes" id="UP000887540">
    <property type="component" value="Unplaced"/>
</dbReference>
<evidence type="ECO:0000256" key="4">
    <source>
        <dbReference type="ARBA" id="ARBA00022454"/>
    </source>
</evidence>
<comment type="similarity">
    <text evidence="3">Belongs to the HPF1 family.</text>
</comment>
<dbReference type="PANTHER" id="PTHR13386">
    <property type="entry name" value="HISTONE PARYLATION FACTOR 1"/>
    <property type="match status" value="1"/>
</dbReference>
<dbReference type="GO" id="GO:0042393">
    <property type="term" value="F:histone binding"/>
    <property type="evidence" value="ECO:0007669"/>
    <property type="project" value="InterPro"/>
</dbReference>
<evidence type="ECO:0000256" key="2">
    <source>
        <dbReference type="ARBA" id="ARBA00004286"/>
    </source>
</evidence>
<evidence type="ECO:0000256" key="1">
    <source>
        <dbReference type="ARBA" id="ARBA00004123"/>
    </source>
</evidence>
<comment type="subcellular location">
    <subcellularLocation>
        <location evidence="2">Chromosome</location>
    </subcellularLocation>
    <subcellularLocation>
        <location evidence="1">Nucleus</location>
    </subcellularLocation>
</comment>
<reference evidence="8" key="1">
    <citation type="submission" date="2022-11" db="UniProtKB">
        <authorList>
            <consortium name="WormBaseParasite"/>
        </authorList>
    </citation>
    <scope>IDENTIFICATION</scope>
</reference>
<dbReference type="GO" id="GO:0005634">
    <property type="term" value="C:nucleus"/>
    <property type="evidence" value="ECO:0007669"/>
    <property type="project" value="UniProtKB-SubCell"/>
</dbReference>
<keyword evidence="5" id="KW-0539">Nucleus</keyword>
<dbReference type="GO" id="GO:0006974">
    <property type="term" value="P:DNA damage response"/>
    <property type="evidence" value="ECO:0007669"/>
    <property type="project" value="InterPro"/>
</dbReference>
<sequence length="347" mass="39565">MPGSSNGVKRARINESGISQKGNNGSTSQPSKKSKIVSETSKLSDTDAKILTELEEKFLCKHPQEILDFFNWAKELNPKEPTKAFYEVNKLELVGVFDYLAGKFENMQISEKQLLTHYRFLTDLPEFQTLIVYDGGRFGYWRDFPEEAEPLLVHIPHKDEHFPKLEIAGTSNLLCAIYFLLKDQAHLEKYAKFFPETADLNGFENLISDAQKARKKKAVGKAMHGVGIWVPVKNDVGYRPVTDSIASFKKDLITMGTTKDDAVKEKMRKKIMETFAYIQMGNDELDYGMGLEFGHDLFISGYECFDKMAKNVLATAYRLLKRENFGKILEAQMEIGRRRENVSVIES</sequence>
<evidence type="ECO:0000313" key="7">
    <source>
        <dbReference type="Proteomes" id="UP000887540"/>
    </source>
</evidence>
<protein>
    <submittedName>
        <fullName evidence="8">Uncharacterized protein</fullName>
    </submittedName>
</protein>
<dbReference type="AlphaFoldDB" id="A0A914CGP8"/>
<dbReference type="InterPro" id="IPR019361">
    <property type="entry name" value="HPF1"/>
</dbReference>
<name>A0A914CGP8_9BILA</name>
<proteinExistence type="inferred from homology"/>
<dbReference type="GO" id="GO:0072572">
    <property type="term" value="F:poly-ADP-D-ribose binding"/>
    <property type="evidence" value="ECO:0007669"/>
    <property type="project" value="TreeGrafter"/>
</dbReference>
<evidence type="ECO:0000256" key="3">
    <source>
        <dbReference type="ARBA" id="ARBA00010803"/>
    </source>
</evidence>
<evidence type="ECO:0000256" key="5">
    <source>
        <dbReference type="ARBA" id="ARBA00023242"/>
    </source>
</evidence>
<evidence type="ECO:0000256" key="6">
    <source>
        <dbReference type="SAM" id="MobiDB-lite"/>
    </source>
</evidence>
<accession>A0A914CGP8</accession>
<evidence type="ECO:0000313" key="8">
    <source>
        <dbReference type="WBParaSite" id="ACRNAN_scaffold10636.g25022.t1"/>
    </source>
</evidence>
<dbReference type="PANTHER" id="PTHR13386:SF1">
    <property type="entry name" value="HISTONE PARYLATION FACTOR 1"/>
    <property type="match status" value="1"/>
</dbReference>